<protein>
    <submittedName>
        <fullName evidence="3">Uncharacterized protein</fullName>
    </submittedName>
</protein>
<organism evidence="3 4">
    <name type="scientific">Ralstonia soli</name>
    <dbReference type="NCBI Taxonomy" id="2953896"/>
    <lineage>
        <taxon>Bacteria</taxon>
        <taxon>Pseudomonadati</taxon>
        <taxon>Pseudomonadota</taxon>
        <taxon>Betaproteobacteria</taxon>
        <taxon>Burkholderiales</taxon>
        <taxon>Burkholderiaceae</taxon>
        <taxon>Ralstonia</taxon>
    </lineage>
</organism>
<comment type="caution">
    <text evidence="3">The sequence shown here is derived from an EMBL/GenBank/DDBJ whole genome shotgun (WGS) entry which is preliminary data.</text>
</comment>
<name>A0ABT1AHF1_9RALS</name>
<keyword evidence="2" id="KW-0732">Signal</keyword>
<dbReference type="RefSeq" id="WP_252677323.1">
    <property type="nucleotide sequence ID" value="NZ_JAMXHT010000002.1"/>
</dbReference>
<sequence length="90" mass="9466">MQLKQLGIASVIVAGCLVAAGPWAQPDRIGTYEMAAQDSQAGAGNGDAGSTEGAPRFDPYTQGHRTGRFDPYTEGMGRPVVDLIWIQGNT</sequence>
<gene>
    <name evidence="3" type="ORF">NG900_04880</name>
</gene>
<reference evidence="3" key="2">
    <citation type="journal article" date="2023" name="Front. Microbiol.">
        <title>Ralstonia chuxiongensis sp. nov., Ralstonia mojiangensis sp. nov., and Ralstonia soli sp. nov., isolated from tobacco fields, are three novel species in the family Burkholderiaceae.</title>
        <authorList>
            <person name="Lu C.H."/>
            <person name="Zhang Y.Y."/>
            <person name="Jiang N."/>
            <person name="Chen W."/>
            <person name="Shao X."/>
            <person name="Zhao Z.M."/>
            <person name="Lu W.L."/>
            <person name="Hu X."/>
            <person name="Xi Y.X."/>
            <person name="Zou S.Y."/>
            <person name="Wei Q.J."/>
            <person name="Lin Z.L."/>
            <person name="Gong L."/>
            <person name="Gai X.T."/>
            <person name="Zhang L.Q."/>
            <person name="Li J.Y."/>
            <person name="Jin Y."/>
            <person name="Xia Z.Y."/>
        </authorList>
    </citation>
    <scope>NUCLEOTIDE SEQUENCE</scope>
    <source>
        <strain evidence="3">21MJYT02-11</strain>
    </source>
</reference>
<accession>A0ABT1AHF1</accession>
<dbReference type="EMBL" id="JAMXHT010000002">
    <property type="protein sequence ID" value="MCO5397532.1"/>
    <property type="molecule type" value="Genomic_DNA"/>
</dbReference>
<evidence type="ECO:0000313" key="3">
    <source>
        <dbReference type="EMBL" id="MCO5397532.1"/>
    </source>
</evidence>
<keyword evidence="4" id="KW-1185">Reference proteome</keyword>
<evidence type="ECO:0000256" key="1">
    <source>
        <dbReference type="SAM" id="MobiDB-lite"/>
    </source>
</evidence>
<feature type="region of interest" description="Disordered" evidence="1">
    <location>
        <begin position="36"/>
        <end position="73"/>
    </location>
</feature>
<feature type="signal peptide" evidence="2">
    <location>
        <begin position="1"/>
        <end position="24"/>
    </location>
</feature>
<evidence type="ECO:0000256" key="2">
    <source>
        <dbReference type="SAM" id="SignalP"/>
    </source>
</evidence>
<dbReference type="PROSITE" id="PS51257">
    <property type="entry name" value="PROKAR_LIPOPROTEIN"/>
    <property type="match status" value="1"/>
</dbReference>
<dbReference type="Proteomes" id="UP001162811">
    <property type="component" value="Unassembled WGS sequence"/>
</dbReference>
<evidence type="ECO:0000313" key="4">
    <source>
        <dbReference type="Proteomes" id="UP001162811"/>
    </source>
</evidence>
<proteinExistence type="predicted"/>
<reference evidence="3" key="1">
    <citation type="submission" date="2022-06" db="EMBL/GenBank/DDBJ databases">
        <authorList>
            <person name="Lu C.-H."/>
        </authorList>
    </citation>
    <scope>NUCLEOTIDE SEQUENCE</scope>
    <source>
        <strain evidence="3">21MJYT02-11</strain>
    </source>
</reference>
<feature type="chain" id="PRO_5045366553" evidence="2">
    <location>
        <begin position="25"/>
        <end position="90"/>
    </location>
</feature>